<dbReference type="GO" id="GO:0008270">
    <property type="term" value="F:zinc ion binding"/>
    <property type="evidence" value="ECO:0007669"/>
    <property type="project" value="UniProtKB-KW"/>
</dbReference>
<dbReference type="Gene3D" id="3.30.40.10">
    <property type="entry name" value="Zinc/RING finger domain, C3HC4 (zinc finger)"/>
    <property type="match status" value="1"/>
</dbReference>
<evidence type="ECO:0000256" key="3">
    <source>
        <dbReference type="ARBA" id="ARBA00012483"/>
    </source>
</evidence>
<dbReference type="PANTHER" id="PTHR45977:SF13">
    <property type="entry name" value="GB|AAF27103.1"/>
    <property type="match status" value="1"/>
</dbReference>
<keyword evidence="10" id="KW-1133">Transmembrane helix</keyword>
<keyword evidence="6" id="KW-0479">Metal-binding</keyword>
<dbReference type="InterPro" id="IPR001841">
    <property type="entry name" value="Znf_RING"/>
</dbReference>
<dbReference type="SUPFAM" id="SSF57850">
    <property type="entry name" value="RING/U-box"/>
    <property type="match status" value="1"/>
</dbReference>
<dbReference type="FunCoup" id="B9SYS7">
    <property type="interactions" value="2"/>
</dbReference>
<evidence type="ECO:0000256" key="6">
    <source>
        <dbReference type="ARBA" id="ARBA00022723"/>
    </source>
</evidence>
<evidence type="ECO:0000259" key="13">
    <source>
        <dbReference type="PROSITE" id="PS50089"/>
    </source>
</evidence>
<dbReference type="eggNOG" id="KOG0800">
    <property type="taxonomic scope" value="Eukaryota"/>
</dbReference>
<evidence type="ECO:0000256" key="1">
    <source>
        <dbReference type="ARBA" id="ARBA00000900"/>
    </source>
</evidence>
<gene>
    <name evidence="14" type="ORF">RCOM_0362110</name>
</gene>
<evidence type="ECO:0000256" key="7">
    <source>
        <dbReference type="ARBA" id="ARBA00022771"/>
    </source>
</evidence>
<comment type="subcellular location">
    <subcellularLocation>
        <location evidence="2">Membrane</location>
        <topology evidence="2">Multi-pass membrane protein</topology>
    </subcellularLocation>
</comment>
<dbReference type="SMART" id="SM00184">
    <property type="entry name" value="RING"/>
    <property type="match status" value="1"/>
</dbReference>
<reference evidence="15" key="1">
    <citation type="journal article" date="2010" name="Nat. Biotechnol.">
        <title>Draft genome sequence of the oilseed species Ricinus communis.</title>
        <authorList>
            <person name="Chan A.P."/>
            <person name="Crabtree J."/>
            <person name="Zhao Q."/>
            <person name="Lorenzi H."/>
            <person name="Orvis J."/>
            <person name="Puiu D."/>
            <person name="Melake-Berhan A."/>
            <person name="Jones K.M."/>
            <person name="Redman J."/>
            <person name="Chen G."/>
            <person name="Cahoon E.B."/>
            <person name="Gedil M."/>
            <person name="Stanke M."/>
            <person name="Haas B.J."/>
            <person name="Wortman J.R."/>
            <person name="Fraser-Liggett C.M."/>
            <person name="Ravel J."/>
            <person name="Rabinowicz P.D."/>
        </authorList>
    </citation>
    <scope>NUCLEOTIDE SEQUENCE [LARGE SCALE GENOMIC DNA]</scope>
    <source>
        <strain evidence="15">cv. Hale</strain>
    </source>
</reference>
<dbReference type="EMBL" id="EQ974258">
    <property type="protein sequence ID" value="EEF31231.1"/>
    <property type="molecule type" value="Genomic_DNA"/>
</dbReference>
<keyword evidence="9" id="KW-0862">Zinc</keyword>
<dbReference type="PROSITE" id="PS50089">
    <property type="entry name" value="ZF_RING_2"/>
    <property type="match status" value="1"/>
</dbReference>
<protein>
    <recommendedName>
        <fullName evidence="3">RING-type E3 ubiquitin transferase</fullName>
        <ecNumber evidence="3">2.3.2.27</ecNumber>
    </recommendedName>
</protein>
<dbReference type="STRING" id="3988.B9SYS7"/>
<evidence type="ECO:0000256" key="5">
    <source>
        <dbReference type="ARBA" id="ARBA00022692"/>
    </source>
</evidence>
<dbReference type="PANTHER" id="PTHR45977">
    <property type="entry name" value="TARGET OF ERK KINASE MPK-1"/>
    <property type="match status" value="1"/>
</dbReference>
<dbReference type="AlphaFoldDB" id="B9SYS7"/>
<keyword evidence="15" id="KW-1185">Reference proteome</keyword>
<keyword evidence="4" id="KW-0808">Transferase</keyword>
<dbReference type="Proteomes" id="UP000008311">
    <property type="component" value="Unassembled WGS sequence"/>
</dbReference>
<evidence type="ECO:0000256" key="8">
    <source>
        <dbReference type="ARBA" id="ARBA00022786"/>
    </source>
</evidence>
<sequence>MVFKKLASFIYNYMSPRRQLRIKDVTSYEATALNVSENSKDGELTSPGGSCSAETAEAEGEFCCVCLSRLKGGENMRVLPCMHRFHRVCIDRWFNVCRKTCPVCRFAMGQEERTYKREEQLTEEMVIWFSSFHVAGF</sequence>
<evidence type="ECO:0000256" key="2">
    <source>
        <dbReference type="ARBA" id="ARBA00004141"/>
    </source>
</evidence>
<keyword evidence="8" id="KW-0833">Ubl conjugation pathway</keyword>
<evidence type="ECO:0000256" key="11">
    <source>
        <dbReference type="ARBA" id="ARBA00023136"/>
    </source>
</evidence>
<dbReference type="EC" id="2.3.2.27" evidence="3"/>
<accession>B9SYS7</accession>
<name>B9SYS7_RICCO</name>
<dbReference type="GO" id="GO:0016020">
    <property type="term" value="C:membrane"/>
    <property type="evidence" value="ECO:0007669"/>
    <property type="project" value="UniProtKB-SubCell"/>
</dbReference>
<evidence type="ECO:0000313" key="15">
    <source>
        <dbReference type="Proteomes" id="UP000008311"/>
    </source>
</evidence>
<dbReference type="GO" id="GO:0006511">
    <property type="term" value="P:ubiquitin-dependent protein catabolic process"/>
    <property type="evidence" value="ECO:0000318"/>
    <property type="project" value="GO_Central"/>
</dbReference>
<proteinExistence type="predicted"/>
<dbReference type="InParanoid" id="B9SYS7"/>
<evidence type="ECO:0000256" key="9">
    <source>
        <dbReference type="ARBA" id="ARBA00022833"/>
    </source>
</evidence>
<keyword evidence="7 12" id="KW-0863">Zinc-finger</keyword>
<feature type="domain" description="RING-type" evidence="13">
    <location>
        <begin position="63"/>
        <end position="105"/>
    </location>
</feature>
<evidence type="ECO:0000256" key="12">
    <source>
        <dbReference type="PROSITE-ProRule" id="PRU00175"/>
    </source>
</evidence>
<evidence type="ECO:0000313" key="14">
    <source>
        <dbReference type="EMBL" id="EEF31231.1"/>
    </source>
</evidence>
<keyword evidence="11" id="KW-0472">Membrane</keyword>
<organism evidence="14 15">
    <name type="scientific">Ricinus communis</name>
    <name type="common">Castor bean</name>
    <dbReference type="NCBI Taxonomy" id="3988"/>
    <lineage>
        <taxon>Eukaryota</taxon>
        <taxon>Viridiplantae</taxon>
        <taxon>Streptophyta</taxon>
        <taxon>Embryophyta</taxon>
        <taxon>Tracheophyta</taxon>
        <taxon>Spermatophyta</taxon>
        <taxon>Magnoliopsida</taxon>
        <taxon>eudicotyledons</taxon>
        <taxon>Gunneridae</taxon>
        <taxon>Pentapetalae</taxon>
        <taxon>rosids</taxon>
        <taxon>fabids</taxon>
        <taxon>Malpighiales</taxon>
        <taxon>Euphorbiaceae</taxon>
        <taxon>Acalyphoideae</taxon>
        <taxon>Acalypheae</taxon>
        <taxon>Ricinus</taxon>
    </lineage>
</organism>
<keyword evidence="5" id="KW-0812">Transmembrane</keyword>
<dbReference type="Pfam" id="PF13639">
    <property type="entry name" value="zf-RING_2"/>
    <property type="match status" value="1"/>
</dbReference>
<dbReference type="GO" id="GO:0061630">
    <property type="term" value="F:ubiquitin protein ligase activity"/>
    <property type="evidence" value="ECO:0000318"/>
    <property type="project" value="GO_Central"/>
</dbReference>
<comment type="catalytic activity">
    <reaction evidence="1">
        <text>S-ubiquitinyl-[E2 ubiquitin-conjugating enzyme]-L-cysteine + [acceptor protein]-L-lysine = [E2 ubiquitin-conjugating enzyme]-L-cysteine + N(6)-ubiquitinyl-[acceptor protein]-L-lysine.</text>
        <dbReference type="EC" id="2.3.2.27"/>
    </reaction>
</comment>
<dbReference type="InterPro" id="IPR013083">
    <property type="entry name" value="Znf_RING/FYVE/PHD"/>
</dbReference>
<evidence type="ECO:0000256" key="4">
    <source>
        <dbReference type="ARBA" id="ARBA00022679"/>
    </source>
</evidence>
<evidence type="ECO:0000256" key="10">
    <source>
        <dbReference type="ARBA" id="ARBA00022989"/>
    </source>
</evidence>
<dbReference type="GO" id="GO:0016567">
    <property type="term" value="P:protein ubiquitination"/>
    <property type="evidence" value="ECO:0000318"/>
    <property type="project" value="GO_Central"/>
</dbReference>